<dbReference type="Proteomes" id="UP001549110">
    <property type="component" value="Unassembled WGS sequence"/>
</dbReference>
<evidence type="ECO:0000256" key="1">
    <source>
        <dbReference type="SAM" id="MobiDB-lite"/>
    </source>
</evidence>
<name>A0ABV2EMP7_9CAUL</name>
<reference evidence="2 3" key="1">
    <citation type="submission" date="2024-06" db="EMBL/GenBank/DDBJ databases">
        <title>Genomic Encyclopedia of Type Strains, Phase IV (KMG-IV): sequencing the most valuable type-strain genomes for metagenomic binning, comparative biology and taxonomic classification.</title>
        <authorList>
            <person name="Goeker M."/>
        </authorList>
    </citation>
    <scope>NUCLEOTIDE SEQUENCE [LARGE SCALE GENOMIC DNA]</scope>
    <source>
        <strain evidence="2 3">DSM 17809</strain>
    </source>
</reference>
<organism evidence="2 3">
    <name type="scientific">Phenylobacterium koreense</name>
    <dbReference type="NCBI Taxonomy" id="266125"/>
    <lineage>
        <taxon>Bacteria</taxon>
        <taxon>Pseudomonadati</taxon>
        <taxon>Pseudomonadota</taxon>
        <taxon>Alphaproteobacteria</taxon>
        <taxon>Caulobacterales</taxon>
        <taxon>Caulobacteraceae</taxon>
        <taxon>Phenylobacterium</taxon>
    </lineage>
</organism>
<comment type="caution">
    <text evidence="2">The sequence shown here is derived from an EMBL/GenBank/DDBJ whole genome shotgun (WGS) entry which is preliminary data.</text>
</comment>
<protein>
    <submittedName>
        <fullName evidence="2">Uncharacterized protein</fullName>
    </submittedName>
</protein>
<dbReference type="RefSeq" id="WP_331931744.1">
    <property type="nucleotide sequence ID" value="NZ_JBEPLU010000003.1"/>
</dbReference>
<evidence type="ECO:0000313" key="2">
    <source>
        <dbReference type="EMBL" id="MET3528329.1"/>
    </source>
</evidence>
<gene>
    <name evidence="2" type="ORF">ABID41_003468</name>
</gene>
<feature type="region of interest" description="Disordered" evidence="1">
    <location>
        <begin position="1"/>
        <end position="49"/>
    </location>
</feature>
<accession>A0ABV2EMP7</accession>
<feature type="compositionally biased region" description="Polar residues" evidence="1">
    <location>
        <begin position="1"/>
        <end position="25"/>
    </location>
</feature>
<proteinExistence type="predicted"/>
<evidence type="ECO:0000313" key="3">
    <source>
        <dbReference type="Proteomes" id="UP001549110"/>
    </source>
</evidence>
<sequence>MTTHGFQQQNQTGSFQLPKSAATQQHGEKPTKRITKGKKPRSVEPRPGH</sequence>
<keyword evidence="3" id="KW-1185">Reference proteome</keyword>
<dbReference type="EMBL" id="JBEPLU010000003">
    <property type="protein sequence ID" value="MET3528329.1"/>
    <property type="molecule type" value="Genomic_DNA"/>
</dbReference>